<evidence type="ECO:0000259" key="4">
    <source>
        <dbReference type="PROSITE" id="PS50042"/>
    </source>
</evidence>
<evidence type="ECO:0000313" key="7">
    <source>
        <dbReference type="Proteomes" id="UP000290545"/>
    </source>
</evidence>
<comment type="caution">
    <text evidence="6">The sequence shown here is derived from an EMBL/GenBank/DDBJ whole genome shotgun (WGS) entry which is preliminary data.</text>
</comment>
<dbReference type="SUPFAM" id="SSF46785">
    <property type="entry name" value="Winged helix' DNA-binding domain"/>
    <property type="match status" value="1"/>
</dbReference>
<dbReference type="PROSITE" id="PS50042">
    <property type="entry name" value="CNMP_BINDING_3"/>
    <property type="match status" value="1"/>
</dbReference>
<evidence type="ECO:0000256" key="2">
    <source>
        <dbReference type="ARBA" id="ARBA00023125"/>
    </source>
</evidence>
<evidence type="ECO:0000256" key="3">
    <source>
        <dbReference type="ARBA" id="ARBA00023163"/>
    </source>
</evidence>
<dbReference type="SMART" id="SM00100">
    <property type="entry name" value="cNMP"/>
    <property type="match status" value="1"/>
</dbReference>
<dbReference type="InterPro" id="IPR036388">
    <property type="entry name" value="WH-like_DNA-bd_sf"/>
</dbReference>
<dbReference type="Gene3D" id="2.60.120.10">
    <property type="entry name" value="Jelly Rolls"/>
    <property type="match status" value="1"/>
</dbReference>
<dbReference type="CDD" id="cd00038">
    <property type="entry name" value="CAP_ED"/>
    <property type="match status" value="1"/>
</dbReference>
<dbReference type="GO" id="GO:0003700">
    <property type="term" value="F:DNA-binding transcription factor activity"/>
    <property type="evidence" value="ECO:0007669"/>
    <property type="project" value="TreeGrafter"/>
</dbReference>
<dbReference type="PANTHER" id="PTHR24567">
    <property type="entry name" value="CRP FAMILY TRANSCRIPTIONAL REGULATORY PROTEIN"/>
    <property type="match status" value="1"/>
</dbReference>
<dbReference type="SUPFAM" id="SSF51206">
    <property type="entry name" value="cAMP-binding domain-like"/>
    <property type="match status" value="1"/>
</dbReference>
<dbReference type="InterPro" id="IPR014710">
    <property type="entry name" value="RmlC-like_jellyroll"/>
</dbReference>
<reference evidence="6 7" key="1">
    <citation type="submission" date="2019-01" db="EMBL/GenBank/DDBJ databases">
        <title>Filimonas sp. strain TTM-71.</title>
        <authorList>
            <person name="Chen W.-M."/>
        </authorList>
    </citation>
    <scope>NUCLEOTIDE SEQUENCE [LARGE SCALE GENOMIC DNA]</scope>
    <source>
        <strain evidence="6 7">TTM-71</strain>
    </source>
</reference>
<keyword evidence="1" id="KW-0805">Transcription regulation</keyword>
<evidence type="ECO:0000259" key="5">
    <source>
        <dbReference type="PROSITE" id="PS51063"/>
    </source>
</evidence>
<dbReference type="InterPro" id="IPR018490">
    <property type="entry name" value="cNMP-bd_dom_sf"/>
</dbReference>
<dbReference type="Pfam" id="PF13545">
    <property type="entry name" value="HTH_Crp_2"/>
    <property type="match status" value="1"/>
</dbReference>
<dbReference type="OrthoDB" id="667966at2"/>
<dbReference type="PROSITE" id="PS51063">
    <property type="entry name" value="HTH_CRP_2"/>
    <property type="match status" value="1"/>
</dbReference>
<dbReference type="InterPro" id="IPR012318">
    <property type="entry name" value="HTH_CRP"/>
</dbReference>
<dbReference type="PANTHER" id="PTHR24567:SF74">
    <property type="entry name" value="HTH-TYPE TRANSCRIPTIONAL REGULATOR ARCR"/>
    <property type="match status" value="1"/>
</dbReference>
<dbReference type="Gene3D" id="1.10.10.10">
    <property type="entry name" value="Winged helix-like DNA-binding domain superfamily/Winged helix DNA-binding domain"/>
    <property type="match status" value="1"/>
</dbReference>
<protein>
    <submittedName>
        <fullName evidence="6">Crp/Fnr family transcriptional regulator</fullName>
    </submittedName>
</protein>
<dbReference type="PRINTS" id="PR00034">
    <property type="entry name" value="HTHCRP"/>
</dbReference>
<sequence length="198" mass="22838">MLTLDQLIAWGGQLRSYPKGKIIFFEGEEAQYFYMVSSGKVKMFNSNDEGKDFIQGIFYEGDSFGEPPLFTEDKRYPASAIADADAVIIRLSRQQFFDKLPQHYEAHLQITQALANRLRFKTMVSHEIAIHSPEHRLLTMLRYYKSTYGPESGPFEMNLTRQELADLTGLRVETVIRAVKELERKGKLSIENHKIVIQ</sequence>
<dbReference type="AlphaFoldDB" id="A0A4Q1D8R0"/>
<dbReference type="SMART" id="SM00419">
    <property type="entry name" value="HTH_CRP"/>
    <property type="match status" value="1"/>
</dbReference>
<feature type="domain" description="HTH crp-type" evidence="5">
    <location>
        <begin position="131"/>
        <end position="198"/>
    </location>
</feature>
<dbReference type="Proteomes" id="UP000290545">
    <property type="component" value="Unassembled WGS sequence"/>
</dbReference>
<accession>A0A4Q1D8R0</accession>
<keyword evidence="7" id="KW-1185">Reference proteome</keyword>
<gene>
    <name evidence="6" type="ORF">ESB13_02380</name>
</gene>
<dbReference type="Pfam" id="PF00027">
    <property type="entry name" value="cNMP_binding"/>
    <property type="match status" value="1"/>
</dbReference>
<dbReference type="InterPro" id="IPR050397">
    <property type="entry name" value="Env_Response_Regulators"/>
</dbReference>
<feature type="domain" description="Cyclic nucleotide-binding" evidence="4">
    <location>
        <begin position="15"/>
        <end position="96"/>
    </location>
</feature>
<dbReference type="GO" id="GO:0003677">
    <property type="term" value="F:DNA binding"/>
    <property type="evidence" value="ECO:0007669"/>
    <property type="project" value="UniProtKB-KW"/>
</dbReference>
<dbReference type="InterPro" id="IPR000595">
    <property type="entry name" value="cNMP-bd_dom"/>
</dbReference>
<keyword evidence="2" id="KW-0238">DNA-binding</keyword>
<keyword evidence="3" id="KW-0804">Transcription</keyword>
<dbReference type="RefSeq" id="WP_129001434.1">
    <property type="nucleotide sequence ID" value="NZ_SDHZ01000001.1"/>
</dbReference>
<dbReference type="InterPro" id="IPR036390">
    <property type="entry name" value="WH_DNA-bd_sf"/>
</dbReference>
<proteinExistence type="predicted"/>
<evidence type="ECO:0000313" key="6">
    <source>
        <dbReference type="EMBL" id="RXK85681.1"/>
    </source>
</evidence>
<dbReference type="GO" id="GO:0005829">
    <property type="term" value="C:cytosol"/>
    <property type="evidence" value="ECO:0007669"/>
    <property type="project" value="TreeGrafter"/>
</dbReference>
<evidence type="ECO:0000256" key="1">
    <source>
        <dbReference type="ARBA" id="ARBA00023015"/>
    </source>
</evidence>
<organism evidence="6 7">
    <name type="scientific">Filimonas effusa</name>
    <dbReference type="NCBI Taxonomy" id="2508721"/>
    <lineage>
        <taxon>Bacteria</taxon>
        <taxon>Pseudomonadati</taxon>
        <taxon>Bacteroidota</taxon>
        <taxon>Chitinophagia</taxon>
        <taxon>Chitinophagales</taxon>
        <taxon>Chitinophagaceae</taxon>
        <taxon>Filimonas</taxon>
    </lineage>
</organism>
<name>A0A4Q1D8R0_9BACT</name>
<dbReference type="EMBL" id="SDHZ01000001">
    <property type="protein sequence ID" value="RXK85681.1"/>
    <property type="molecule type" value="Genomic_DNA"/>
</dbReference>